<name>A0A420MQF3_FUSOX</name>
<dbReference type="VEuPathDB" id="FungiDB:FOC4_g10001293"/>
<evidence type="ECO:0000313" key="4">
    <source>
        <dbReference type="EMBL" id="RKK70256.1"/>
    </source>
</evidence>
<feature type="region of interest" description="Disordered" evidence="2">
    <location>
        <begin position="45"/>
        <end position="80"/>
    </location>
</feature>
<feature type="domain" description="Xylanolytic transcriptional activator regulatory" evidence="3">
    <location>
        <begin position="160"/>
        <end position="336"/>
    </location>
</feature>
<dbReference type="EMBL" id="MRCX01000137">
    <property type="protein sequence ID" value="RKK70256.1"/>
    <property type="molecule type" value="Genomic_DNA"/>
</dbReference>
<dbReference type="InterPro" id="IPR007219">
    <property type="entry name" value="XnlR_reg_dom"/>
</dbReference>
<dbReference type="AlphaFoldDB" id="A0A420MQF3"/>
<dbReference type="VEuPathDB" id="FungiDB:FOXG_22795"/>
<gene>
    <name evidence="4" type="ORF">BFJ69_g12001</name>
</gene>
<dbReference type="GO" id="GO:0003677">
    <property type="term" value="F:DNA binding"/>
    <property type="evidence" value="ECO:0007669"/>
    <property type="project" value="InterPro"/>
</dbReference>
<dbReference type="VEuPathDB" id="FungiDB:FOMG_09920"/>
<dbReference type="CDD" id="cd12148">
    <property type="entry name" value="fungal_TF_MHR"/>
    <property type="match status" value="1"/>
</dbReference>
<evidence type="ECO:0000313" key="5">
    <source>
        <dbReference type="Proteomes" id="UP000285084"/>
    </source>
</evidence>
<dbReference type="VEuPathDB" id="FungiDB:FOC1_g10002357"/>
<dbReference type="VEuPathDB" id="FungiDB:HZS61_014895"/>
<dbReference type="InterPro" id="IPR052761">
    <property type="entry name" value="Fungal_Detox/Toxin_TFs"/>
</dbReference>
<accession>A0A420MQF3</accession>
<comment type="caution">
    <text evidence="4">The sequence shown here is derived from an EMBL/GenBank/DDBJ whole genome shotgun (WGS) entry which is preliminary data.</text>
</comment>
<evidence type="ECO:0000256" key="2">
    <source>
        <dbReference type="SAM" id="MobiDB-lite"/>
    </source>
</evidence>
<evidence type="ECO:0000259" key="3">
    <source>
        <dbReference type="Pfam" id="PF04082"/>
    </source>
</evidence>
<proteinExistence type="predicted"/>
<sequence>MKDPEASSAEAYRPISPSQYLDFDQNQHRLPSLCPASAATDAYCTPDTEHNVPLTDYGTKPPTPPGDDTWSNSQRPAPRLSPHAERELLSDANIPNSCQARLPKRRQKFPWIAGGFILFPFYHFIKHPSSREADSEVARLLEQRGCLHVPTKPILEEFVNNYFLYFHPLVPLLDEQRFWASYSEQADSNGYVSLFVLQAMLFVSSPYVSLESLVCLGFHTVKEAQDEFYSRATTLFDLQSTLGDQDRAQGAIMLTYRTISFMDKKPLYWLSIATHYAKSADAHRYHEKQDTREGALLKRLWWCCVLRDRILALALRQSPLLSPTAYNCPELSVADFAHEIGTSRVYDGIAKRLIVQIAIALGDLGTLLSEIPPAPSLAKVRELCRDEIEDLTMRLDKWYDKTYAMFRLPTLITGAHESLILFSNVLCTYYHAAKASLYNHTLLSRDFLEGEQLDDRPNARIVAHKSLGCCLRSITENMVELKDSGLVQYLPVTFISFAATPFIWYLLQSHIQNSDGDTQRDLDAHLDVMNQFNHLYDNATSTIKYIRGIVEHIKISVPLPTYTASSHGADEHVVRPATLIEESWSSDTWTDMLLKDPRMYLRIALAVEFSLARGRCPAEEDFPQWLREHRRHEDEPYSHSSSTRGNSHLNSVFFSEAMEDFADDDQEVL</sequence>
<organism evidence="4 5">
    <name type="scientific">Fusarium oxysporum</name>
    <name type="common">Fusarium vascular wilt</name>
    <dbReference type="NCBI Taxonomy" id="5507"/>
    <lineage>
        <taxon>Eukaryota</taxon>
        <taxon>Fungi</taxon>
        <taxon>Dikarya</taxon>
        <taxon>Ascomycota</taxon>
        <taxon>Pezizomycotina</taxon>
        <taxon>Sordariomycetes</taxon>
        <taxon>Hypocreomycetidae</taxon>
        <taxon>Hypocreales</taxon>
        <taxon>Nectriaceae</taxon>
        <taxon>Fusarium</taxon>
        <taxon>Fusarium oxysporum species complex</taxon>
    </lineage>
</organism>
<dbReference type="GO" id="GO:0008270">
    <property type="term" value="F:zinc ion binding"/>
    <property type="evidence" value="ECO:0007669"/>
    <property type="project" value="InterPro"/>
</dbReference>
<dbReference type="Proteomes" id="UP000285084">
    <property type="component" value="Unassembled WGS sequence"/>
</dbReference>
<dbReference type="PANTHER" id="PTHR47425">
    <property type="entry name" value="FARB-RELATED"/>
    <property type="match status" value="1"/>
</dbReference>
<keyword evidence="1" id="KW-0539">Nucleus</keyword>
<protein>
    <recommendedName>
        <fullName evidence="3">Xylanolytic transcriptional activator regulatory domain-containing protein</fullName>
    </recommendedName>
</protein>
<dbReference type="VEuPathDB" id="FungiDB:FOIG_11237"/>
<reference evidence="4 5" key="1">
    <citation type="journal article" date="2018" name="Sci. Rep.">
        <title>Characterisation of pathogen-specific regions and novel effector candidates in Fusarium oxysporum f. sp. cepae.</title>
        <authorList>
            <person name="Armitage A.D."/>
            <person name="Taylor A."/>
            <person name="Sobczyk M.K."/>
            <person name="Baxter L."/>
            <person name="Greenfield B.P."/>
            <person name="Bates H.J."/>
            <person name="Wilson F."/>
            <person name="Jackson A.C."/>
            <person name="Ott S."/>
            <person name="Harrison R.J."/>
            <person name="Clarkson J.P."/>
        </authorList>
    </citation>
    <scope>NUCLEOTIDE SEQUENCE [LARGE SCALE GENOMIC DNA]</scope>
    <source>
        <strain evidence="4 5">Fo_A13</strain>
    </source>
</reference>
<dbReference type="VEuPathDB" id="FungiDB:FOZG_16421"/>
<dbReference type="PANTHER" id="PTHR47425:SF2">
    <property type="entry name" value="FARB-RELATED"/>
    <property type="match status" value="1"/>
</dbReference>
<dbReference type="GO" id="GO:0006351">
    <property type="term" value="P:DNA-templated transcription"/>
    <property type="evidence" value="ECO:0007669"/>
    <property type="project" value="InterPro"/>
</dbReference>
<dbReference type="Pfam" id="PF04082">
    <property type="entry name" value="Fungal_trans"/>
    <property type="match status" value="1"/>
</dbReference>
<evidence type="ECO:0000256" key="1">
    <source>
        <dbReference type="ARBA" id="ARBA00023242"/>
    </source>
</evidence>